<evidence type="ECO:0000313" key="3">
    <source>
        <dbReference type="Proteomes" id="UP000285569"/>
    </source>
</evidence>
<name>A0ABX9M851_9LEPT</name>
<protein>
    <recommendedName>
        <fullName evidence="4">DUF5683 domain-containing protein</fullName>
    </recommendedName>
</protein>
<dbReference type="Proteomes" id="UP000285569">
    <property type="component" value="Unassembled WGS sequence"/>
</dbReference>
<sequence length="289" mass="32130">MQTIRRRFIQFPLTYLFIILLVYSNSESVFADIVVLRNGIEYKNVKTVLGKSTVKIETEIGTILNVPISSVKSIKSVPVQWQNRSKKTAVDEVGTEESSTDKPQTELSMKSRSAIAKRAILESLPSLIPGWSNLFVLGYPAVGALFSVTELYLVQLISVYSKHSPGYYQDPVNLLIAYNNLSPSVSSSNPQFASLVFAYENLPLVKDPISGGYTTRDKILEGRERSISGLITVLLLDFSISQLVSMTSKLKAQSQSKVEKGSFDIRLGSKFRPEVGGELESRLSFVYHF</sequence>
<dbReference type="EMBL" id="QHCR01000001">
    <property type="protein sequence ID" value="RHX82243.1"/>
    <property type="molecule type" value="Genomic_DNA"/>
</dbReference>
<proteinExistence type="predicted"/>
<reference evidence="2 3" key="2">
    <citation type="journal article" date="2020" name="Int. J. Syst. Evol. Microbiol.">
        <title>Leptospira yasudae sp. nov. and Leptospira stimsonii sp. nov., two new species of the pathogenic group isolated from environmental sources.</title>
        <authorList>
            <person name="Casanovas-Massana A."/>
            <person name="Hamond C."/>
            <person name="Santos L.A."/>
            <person name="de Oliveira D."/>
            <person name="Hacker K.P."/>
            <person name="Balassiano I."/>
            <person name="Costa F."/>
            <person name="Medeiros M.A."/>
            <person name="Reis M.G."/>
            <person name="Ko A.I."/>
            <person name="Wunder E.A."/>
        </authorList>
    </citation>
    <scope>NUCLEOTIDE SEQUENCE [LARGE SCALE GENOMIC DNA]</scope>
    <source>
        <strain evidence="2 3">B21</strain>
    </source>
</reference>
<organism evidence="2 3">
    <name type="scientific">Leptospira yasudae</name>
    <dbReference type="NCBI Taxonomy" id="2202201"/>
    <lineage>
        <taxon>Bacteria</taxon>
        <taxon>Pseudomonadati</taxon>
        <taxon>Spirochaetota</taxon>
        <taxon>Spirochaetia</taxon>
        <taxon>Leptospirales</taxon>
        <taxon>Leptospiraceae</taxon>
        <taxon>Leptospira</taxon>
    </lineage>
</organism>
<evidence type="ECO:0000256" key="1">
    <source>
        <dbReference type="SAM" id="MobiDB-lite"/>
    </source>
</evidence>
<accession>A0ABX9M851</accession>
<keyword evidence="3" id="KW-1185">Reference proteome</keyword>
<evidence type="ECO:0000313" key="2">
    <source>
        <dbReference type="EMBL" id="RHX82243.1"/>
    </source>
</evidence>
<feature type="region of interest" description="Disordered" evidence="1">
    <location>
        <begin position="88"/>
        <end position="108"/>
    </location>
</feature>
<evidence type="ECO:0008006" key="4">
    <source>
        <dbReference type="Google" id="ProtNLM"/>
    </source>
</evidence>
<reference evidence="3" key="1">
    <citation type="submission" date="2018-05" db="EMBL/GenBank/DDBJ databases">
        <title>Leptospira yasudae sp. nov. and Leptospira stimsonii sp. nov., two pathogenic species of the genus Leptospira isolated from environmental sources.</title>
        <authorList>
            <person name="Casanovas-Massana A."/>
            <person name="Hamond C."/>
            <person name="Santos L.A."/>
            <person name="Hacker K.P."/>
            <person name="Balassiano I."/>
            <person name="Medeiros M.A."/>
            <person name="Reis M.G."/>
            <person name="Ko A.I."/>
            <person name="Wunder E.A."/>
        </authorList>
    </citation>
    <scope>NUCLEOTIDE SEQUENCE [LARGE SCALE GENOMIC DNA]</scope>
    <source>
        <strain evidence="3">B21</strain>
    </source>
</reference>
<gene>
    <name evidence="2" type="ORF">DLM77_01945</name>
</gene>
<comment type="caution">
    <text evidence="2">The sequence shown here is derived from an EMBL/GenBank/DDBJ whole genome shotgun (WGS) entry which is preliminary data.</text>
</comment>
<dbReference type="RefSeq" id="WP_118954377.1">
    <property type="nucleotide sequence ID" value="NZ_QHCR01000001.1"/>
</dbReference>